<evidence type="ECO:0000313" key="6">
    <source>
        <dbReference type="Proteomes" id="UP000216020"/>
    </source>
</evidence>
<evidence type="ECO:0000259" key="3">
    <source>
        <dbReference type="Pfam" id="PF00501"/>
    </source>
</evidence>
<reference evidence="6" key="1">
    <citation type="submission" date="2017-05" db="EMBL/GenBank/DDBJ databases">
        <title>Complete and WGS of Bordetella genogroups.</title>
        <authorList>
            <person name="Spilker T."/>
            <person name="Lipuma J."/>
        </authorList>
    </citation>
    <scope>NUCLEOTIDE SEQUENCE [LARGE SCALE GENOMIC DNA]</scope>
    <source>
        <strain evidence="6">AU16122</strain>
    </source>
</reference>
<dbReference type="Gene3D" id="3.30.300.30">
    <property type="match status" value="1"/>
</dbReference>
<dbReference type="OrthoDB" id="9766486at2"/>
<dbReference type="Proteomes" id="UP000216020">
    <property type="component" value="Unassembled WGS sequence"/>
</dbReference>
<dbReference type="GO" id="GO:0031956">
    <property type="term" value="F:medium-chain fatty acid-CoA ligase activity"/>
    <property type="evidence" value="ECO:0007669"/>
    <property type="project" value="TreeGrafter"/>
</dbReference>
<dbReference type="EMBL" id="NEVM01000005">
    <property type="protein sequence ID" value="OZI32391.1"/>
    <property type="molecule type" value="Genomic_DNA"/>
</dbReference>
<keyword evidence="6" id="KW-1185">Reference proteome</keyword>
<dbReference type="PROSITE" id="PS00455">
    <property type="entry name" value="AMP_BINDING"/>
    <property type="match status" value="1"/>
</dbReference>
<dbReference type="AlphaFoldDB" id="A0A261S5J5"/>
<dbReference type="InterPro" id="IPR020845">
    <property type="entry name" value="AMP-binding_CS"/>
</dbReference>
<comment type="caution">
    <text evidence="5">The sequence shown here is derived from an EMBL/GenBank/DDBJ whole genome shotgun (WGS) entry which is preliminary data.</text>
</comment>
<dbReference type="Pfam" id="PF00501">
    <property type="entry name" value="AMP-binding"/>
    <property type="match status" value="1"/>
</dbReference>
<sequence length="593" mass="63276">MVDSKGVARSADAVDAAGTANAVNGANAANAATPASTTASAPAGGVAPVSRRVMNLAYWLTQAARRFPARPALILDRRIVTWRTLDARVDALARHLAGRGIGKGDRVLVHSKNCAAFVETMFAAFRLGAVWVPTNFRIAPDEAAYLAQASGARAVICHADFPGHARAMAEALPGLEVLLRIGPGDFGLGETAYADDAANDATDTATDATADAATAVSQSTTPAPFRNADVEYDDPCWFFFTSGTTGRPKAGVLTHGQMGFVITNHLCDLMPGTTENDVSMAVAPLSHGAGIHLLTQVARAAATVLPPDGRFDADRLWRLVSEHRVTNMFTVPTIVKMLVEHPAVDAHDHGSLRYVIYAGAPMYREDQKRALEKLGPVLVQYFGLGEVTGNITVLPPALHRIQDDAAARVGTCGYARTAMQVSIQDEDGNEVAPGEQGEICVCGPAVFAGYYNNPEANAKAFRNGWFRTGDLGHMDAEGFVYITGRASDMYISGGSNVYPREIEEKVLAHPAVAEVAVVGVPDPTWGEVGIMVCVPRPGQAIDETAMMGWLEGCLARYKLPRRVFFWDALPRSGYGKITKTLVREALRERGCLS</sequence>
<dbReference type="PANTHER" id="PTHR43201:SF5">
    <property type="entry name" value="MEDIUM-CHAIN ACYL-COA LIGASE ACSF2, MITOCHONDRIAL"/>
    <property type="match status" value="1"/>
</dbReference>
<feature type="domain" description="AMP-dependent synthetase/ligase" evidence="3">
    <location>
        <begin position="61"/>
        <end position="451"/>
    </location>
</feature>
<dbReference type="SUPFAM" id="SSF56801">
    <property type="entry name" value="Acetyl-CoA synthetase-like"/>
    <property type="match status" value="1"/>
</dbReference>
<dbReference type="InterPro" id="IPR042099">
    <property type="entry name" value="ANL_N_sf"/>
</dbReference>
<dbReference type="InterPro" id="IPR000873">
    <property type="entry name" value="AMP-dep_synth/lig_dom"/>
</dbReference>
<proteinExistence type="inferred from homology"/>
<accession>A0A261S5J5</accession>
<evidence type="ECO:0000313" key="5">
    <source>
        <dbReference type="EMBL" id="OZI32391.1"/>
    </source>
</evidence>
<feature type="domain" description="AMP-binding enzyme C-terminal" evidence="4">
    <location>
        <begin position="501"/>
        <end position="576"/>
    </location>
</feature>
<dbReference type="NCBIfam" id="NF005676">
    <property type="entry name" value="PRK07470.1"/>
    <property type="match status" value="1"/>
</dbReference>
<protein>
    <submittedName>
        <fullName evidence="5">Acyl-CoA synthetase</fullName>
    </submittedName>
</protein>
<organism evidence="5 6">
    <name type="scientific">Bordetella genomosp. 10</name>
    <dbReference type="NCBI Taxonomy" id="1416804"/>
    <lineage>
        <taxon>Bacteria</taxon>
        <taxon>Pseudomonadati</taxon>
        <taxon>Pseudomonadota</taxon>
        <taxon>Betaproteobacteria</taxon>
        <taxon>Burkholderiales</taxon>
        <taxon>Alcaligenaceae</taxon>
        <taxon>Bordetella</taxon>
    </lineage>
</organism>
<dbReference type="PANTHER" id="PTHR43201">
    <property type="entry name" value="ACYL-COA SYNTHETASE"/>
    <property type="match status" value="1"/>
</dbReference>
<dbReference type="Pfam" id="PF13193">
    <property type="entry name" value="AMP-binding_C"/>
    <property type="match status" value="1"/>
</dbReference>
<dbReference type="Gene3D" id="3.40.50.12780">
    <property type="entry name" value="N-terminal domain of ligase-like"/>
    <property type="match status" value="1"/>
</dbReference>
<dbReference type="InterPro" id="IPR025110">
    <property type="entry name" value="AMP-bd_C"/>
</dbReference>
<comment type="similarity">
    <text evidence="1">Belongs to the ATP-dependent AMP-binding enzyme family.</text>
</comment>
<evidence type="ECO:0000259" key="4">
    <source>
        <dbReference type="Pfam" id="PF13193"/>
    </source>
</evidence>
<dbReference type="GO" id="GO:0006631">
    <property type="term" value="P:fatty acid metabolic process"/>
    <property type="evidence" value="ECO:0007669"/>
    <property type="project" value="TreeGrafter"/>
</dbReference>
<dbReference type="InterPro" id="IPR045851">
    <property type="entry name" value="AMP-bd_C_sf"/>
</dbReference>
<name>A0A261S5J5_9BORD</name>
<keyword evidence="2" id="KW-0436">Ligase</keyword>
<dbReference type="CDD" id="cd17631">
    <property type="entry name" value="FACL_FadD13-like"/>
    <property type="match status" value="1"/>
</dbReference>
<evidence type="ECO:0000256" key="2">
    <source>
        <dbReference type="ARBA" id="ARBA00022598"/>
    </source>
</evidence>
<gene>
    <name evidence="5" type="ORF">CAL29_21015</name>
</gene>
<evidence type="ECO:0000256" key="1">
    <source>
        <dbReference type="ARBA" id="ARBA00006432"/>
    </source>
</evidence>